<sequence length="347" mass="35547">MTITPRLRMIFAVAIGIGLIAAAIWAIGAARTEASAEADRERPVATPQRVFTDDGQTVLRLDAATLARSGIVTGRLAASDGATTVPVFATVVDTARLTDLANAWAVGAAQVSAARARASASKASLVRTRLLYADAQNASLAQLQAAQATYAADQAGANAAQVQAATALASARQEFGPALTPGSALVDAIVSRRSLLLQVALPPGAGAPPPTMLVEGDGGVRASARLIGAAARVDPRVPGRGAYYILPGSSGLVPGMSVTAQFATGSRAQGTTVPASAIVSWQGRNWIYRRRPDGAFVRVPVSTEQRDPAGSYVVHDVPPGTPAAIRGAQLLLSEELKSQTPTESDGD</sequence>
<dbReference type="InterPro" id="IPR051909">
    <property type="entry name" value="MFP_Cation_Efflux"/>
</dbReference>
<evidence type="ECO:0008006" key="4">
    <source>
        <dbReference type="Google" id="ProtNLM"/>
    </source>
</evidence>
<dbReference type="PANTHER" id="PTHR30097:SF4">
    <property type="entry name" value="SLR6042 PROTEIN"/>
    <property type="match status" value="1"/>
</dbReference>
<dbReference type="RefSeq" id="WP_188449169.1">
    <property type="nucleotide sequence ID" value="NZ_BMDW01000024.1"/>
</dbReference>
<dbReference type="PANTHER" id="PTHR30097">
    <property type="entry name" value="CATION EFFLUX SYSTEM PROTEIN CUSB"/>
    <property type="match status" value="1"/>
</dbReference>
<evidence type="ECO:0000313" key="2">
    <source>
        <dbReference type="EMBL" id="GGA58882.1"/>
    </source>
</evidence>
<comment type="caution">
    <text evidence="2">The sequence shown here is derived from an EMBL/GenBank/DDBJ whole genome shotgun (WGS) entry which is preliminary data.</text>
</comment>
<dbReference type="Proteomes" id="UP000618591">
    <property type="component" value="Unassembled WGS sequence"/>
</dbReference>
<keyword evidence="1" id="KW-0813">Transport</keyword>
<organism evidence="2 3">
    <name type="scientific">Sphingomonas psychrolutea</name>
    <dbReference type="NCBI Taxonomy" id="1259676"/>
    <lineage>
        <taxon>Bacteria</taxon>
        <taxon>Pseudomonadati</taxon>
        <taxon>Pseudomonadota</taxon>
        <taxon>Alphaproteobacteria</taxon>
        <taxon>Sphingomonadales</taxon>
        <taxon>Sphingomonadaceae</taxon>
        <taxon>Sphingomonas</taxon>
    </lineage>
</organism>
<evidence type="ECO:0000256" key="1">
    <source>
        <dbReference type="ARBA" id="ARBA00022448"/>
    </source>
</evidence>
<keyword evidence="3" id="KW-1185">Reference proteome</keyword>
<name>A0ABQ1H4X5_9SPHN</name>
<proteinExistence type="predicted"/>
<gene>
    <name evidence="2" type="ORF">GCM10011395_31450</name>
</gene>
<dbReference type="Gene3D" id="2.40.420.20">
    <property type="match status" value="1"/>
</dbReference>
<evidence type="ECO:0000313" key="3">
    <source>
        <dbReference type="Proteomes" id="UP000618591"/>
    </source>
</evidence>
<protein>
    <recommendedName>
        <fullName evidence="4">Multidrug efflux pump subunit AcrA (Membrane-fusion protein)</fullName>
    </recommendedName>
</protein>
<accession>A0ABQ1H4X5</accession>
<reference evidence="3" key="1">
    <citation type="journal article" date="2019" name="Int. J. Syst. Evol. Microbiol.">
        <title>The Global Catalogue of Microorganisms (GCM) 10K type strain sequencing project: providing services to taxonomists for standard genome sequencing and annotation.</title>
        <authorList>
            <consortium name="The Broad Institute Genomics Platform"/>
            <consortium name="The Broad Institute Genome Sequencing Center for Infectious Disease"/>
            <person name="Wu L."/>
            <person name="Ma J."/>
        </authorList>
    </citation>
    <scope>NUCLEOTIDE SEQUENCE [LARGE SCALE GENOMIC DNA]</scope>
    <source>
        <strain evidence="3">CGMCC 1.10106</strain>
    </source>
</reference>
<dbReference type="EMBL" id="BMDW01000024">
    <property type="protein sequence ID" value="GGA58882.1"/>
    <property type="molecule type" value="Genomic_DNA"/>
</dbReference>